<proteinExistence type="predicted"/>
<feature type="compositionally biased region" description="Polar residues" evidence="1">
    <location>
        <begin position="1"/>
        <end position="13"/>
    </location>
</feature>
<reference evidence="3" key="1">
    <citation type="submission" date="2014-08" db="EMBL/GenBank/DDBJ databases">
        <authorList>
            <person name="Edwards T."/>
        </authorList>
    </citation>
    <scope>NUCLEOTIDE SEQUENCE [LARGE SCALE GENOMIC DNA]</scope>
</reference>
<gene>
    <name evidence="2" type="ORF">MPL1032_110002</name>
</gene>
<name>A0A0K2VPU6_MESPL</name>
<feature type="region of interest" description="Disordered" evidence="1">
    <location>
        <begin position="1"/>
        <end position="33"/>
    </location>
</feature>
<sequence length="109" mass="11743">MATRNSTSASGWISDTAMRAKKNEPPQIAPSRRSCVQSLSVIGPRVGTAPAIVDMSCSSPGRSQPVNISPTDIEFGGKDHPKPDCWFSVGKMCDRPLRVARHRTVFFGG</sequence>
<evidence type="ECO:0000313" key="3">
    <source>
        <dbReference type="Proteomes" id="UP000182888"/>
    </source>
</evidence>
<protein>
    <submittedName>
        <fullName evidence="2">Uncharacterized protein</fullName>
    </submittedName>
</protein>
<evidence type="ECO:0000256" key="1">
    <source>
        <dbReference type="SAM" id="MobiDB-lite"/>
    </source>
</evidence>
<accession>A0A0K2VPU6</accession>
<evidence type="ECO:0000313" key="2">
    <source>
        <dbReference type="EMBL" id="CDX50222.1"/>
    </source>
</evidence>
<organism evidence="2 3">
    <name type="scientific">Mesorhizobium plurifarium</name>
    <dbReference type="NCBI Taxonomy" id="69974"/>
    <lineage>
        <taxon>Bacteria</taxon>
        <taxon>Pseudomonadati</taxon>
        <taxon>Pseudomonadota</taxon>
        <taxon>Alphaproteobacteria</taxon>
        <taxon>Hyphomicrobiales</taxon>
        <taxon>Phyllobacteriaceae</taxon>
        <taxon>Mesorhizobium</taxon>
    </lineage>
</organism>
<dbReference type="EMBL" id="CCND01000003">
    <property type="protein sequence ID" value="CDX50222.1"/>
    <property type="molecule type" value="Genomic_DNA"/>
</dbReference>
<dbReference type="Proteomes" id="UP000182888">
    <property type="component" value="Unassembled WGS sequence"/>
</dbReference>
<dbReference type="AlphaFoldDB" id="A0A0K2VPU6"/>